<dbReference type="InterPro" id="IPR015943">
    <property type="entry name" value="WD40/YVTN_repeat-like_dom_sf"/>
</dbReference>
<organism evidence="1">
    <name type="scientific">gut metagenome</name>
    <dbReference type="NCBI Taxonomy" id="749906"/>
    <lineage>
        <taxon>unclassified sequences</taxon>
        <taxon>metagenomes</taxon>
        <taxon>organismal metagenomes</taxon>
    </lineage>
</organism>
<proteinExistence type="predicted"/>
<evidence type="ECO:0008006" key="2">
    <source>
        <dbReference type="Google" id="ProtNLM"/>
    </source>
</evidence>
<sequence>MKARSFFFGALCMLMMGATFTACSDDDDDNRKNDEGSQVELPNQRVYILNEGSYQQNNAGITFYNPTLSSPIIEDIFFKQNNAKLGDTGQDMIEYNDFIYVAMYGSSYVTKLNEACVEQARYNFTSEQGQPRYLTAENGKLYVTLSSGHVARLDAHTLAFEKMVAVGKNPEQLLEEDGKLYVVNSGFGKDNRLSIIDLKTFDQAEQVEIFQNPEKILEANDKIFIQGYGGDYPNYTYPVVIYDRATRTYQEIGKGTHMAEYNDVVYVIYSETDWTTGTSTHTLYSYNARTGQKNNHPFLQMPEELKNRTLYMLSINPDNGEFYIGSSDFTTNGDIYRFNADGTLKEKFASGGVSPRKAVFID</sequence>
<dbReference type="InterPro" id="IPR011047">
    <property type="entry name" value="Quinoprotein_ADH-like_sf"/>
</dbReference>
<name>J9D083_9ZZZZ</name>
<dbReference type="Pfam" id="PF16819">
    <property type="entry name" value="DUF5074"/>
    <property type="match status" value="1"/>
</dbReference>
<dbReference type="EMBL" id="AMCI01001316">
    <property type="protein sequence ID" value="EJX05951.1"/>
    <property type="molecule type" value="Genomic_DNA"/>
</dbReference>
<dbReference type="AlphaFoldDB" id="J9D083"/>
<evidence type="ECO:0000313" key="1">
    <source>
        <dbReference type="EMBL" id="EJX05951.1"/>
    </source>
</evidence>
<protein>
    <recommendedName>
        <fullName evidence="2">Lipoprotein</fullName>
    </recommendedName>
</protein>
<reference evidence="1" key="1">
    <citation type="journal article" date="2012" name="PLoS ONE">
        <title>Gene sets for utilization of primary and secondary nutrition supplies in the distal gut of endangered iberian lynx.</title>
        <authorList>
            <person name="Alcaide M."/>
            <person name="Messina E."/>
            <person name="Richter M."/>
            <person name="Bargiela R."/>
            <person name="Peplies J."/>
            <person name="Huws S.A."/>
            <person name="Newbold C.J."/>
            <person name="Golyshin P.N."/>
            <person name="Simon M.A."/>
            <person name="Lopez G."/>
            <person name="Yakimov M.M."/>
            <person name="Ferrer M."/>
        </authorList>
    </citation>
    <scope>NUCLEOTIDE SEQUENCE</scope>
</reference>
<comment type="caution">
    <text evidence="1">The sequence shown here is derived from an EMBL/GenBank/DDBJ whole genome shotgun (WGS) entry which is preliminary data.</text>
</comment>
<dbReference type="Gene3D" id="2.130.10.10">
    <property type="entry name" value="YVTN repeat-like/Quinoprotein amine dehydrogenase"/>
    <property type="match status" value="1"/>
</dbReference>
<gene>
    <name evidence="1" type="ORF">EVA_05935</name>
</gene>
<dbReference type="SUPFAM" id="SSF50998">
    <property type="entry name" value="Quinoprotein alcohol dehydrogenase-like"/>
    <property type="match status" value="1"/>
</dbReference>
<dbReference type="InterPro" id="IPR031815">
    <property type="entry name" value="DUF5074"/>
</dbReference>
<accession>J9D083</accession>
<dbReference type="PROSITE" id="PS51257">
    <property type="entry name" value="PROKAR_LIPOPROTEIN"/>
    <property type="match status" value="1"/>
</dbReference>